<evidence type="ECO:0000256" key="1">
    <source>
        <dbReference type="ARBA" id="ARBA00010062"/>
    </source>
</evidence>
<dbReference type="SUPFAM" id="SSF56112">
    <property type="entry name" value="Protein kinase-like (PK-like)"/>
    <property type="match status" value="1"/>
</dbReference>
<dbReference type="CDD" id="cd06342">
    <property type="entry name" value="PBP1_ABC_LIVBP-like"/>
    <property type="match status" value="1"/>
</dbReference>
<dbReference type="Proteomes" id="UP001303236">
    <property type="component" value="Chromosome"/>
</dbReference>
<comment type="similarity">
    <text evidence="1">Belongs to the leucine-binding protein family.</text>
</comment>
<keyword evidence="4 7" id="KW-0547">Nucleotide-binding</keyword>
<evidence type="ECO:0000256" key="7">
    <source>
        <dbReference type="PROSITE-ProRule" id="PRU10141"/>
    </source>
</evidence>
<dbReference type="InterPro" id="IPR028081">
    <property type="entry name" value="Leu-bd"/>
</dbReference>
<evidence type="ECO:0000259" key="9">
    <source>
        <dbReference type="PROSITE" id="PS50011"/>
    </source>
</evidence>
<dbReference type="InterPro" id="IPR028082">
    <property type="entry name" value="Peripla_BP_I"/>
</dbReference>
<dbReference type="InterPro" id="IPR017441">
    <property type="entry name" value="Protein_kinase_ATP_BS"/>
</dbReference>
<dbReference type="Gene3D" id="3.40.50.2300">
    <property type="match status" value="2"/>
</dbReference>
<gene>
    <name evidence="10" type="ORF">RI138_20290</name>
</gene>
<dbReference type="InterPro" id="IPR000719">
    <property type="entry name" value="Prot_kinase_dom"/>
</dbReference>
<keyword evidence="5" id="KW-0418">Kinase</keyword>
<dbReference type="PANTHER" id="PTHR43289:SF34">
    <property type="entry name" value="SERINE_THREONINE-PROTEIN KINASE YBDM-RELATED"/>
    <property type="match status" value="1"/>
</dbReference>
<evidence type="ECO:0000256" key="6">
    <source>
        <dbReference type="ARBA" id="ARBA00022840"/>
    </source>
</evidence>
<dbReference type="Gene3D" id="3.30.200.20">
    <property type="entry name" value="Phosphorylase Kinase, domain 1"/>
    <property type="match status" value="1"/>
</dbReference>
<accession>A0ABY9W263</accession>
<dbReference type="Gene3D" id="1.10.510.10">
    <property type="entry name" value="Transferase(Phosphotransferase) domain 1"/>
    <property type="match status" value="1"/>
</dbReference>
<reference evidence="10 11" key="1">
    <citation type="submission" date="2023-09" db="EMBL/GenBank/DDBJ databases">
        <title>Genome completion map analysis of the actinomycetes C11-1.</title>
        <authorList>
            <person name="Qin P."/>
            <person name="Guan P."/>
        </authorList>
    </citation>
    <scope>NUCLEOTIDE SEQUENCE [LARGE SCALE GENOMIC DNA]</scope>
    <source>
        <strain evidence="10 11">C11-1</strain>
    </source>
</reference>
<feature type="domain" description="Protein kinase" evidence="9">
    <location>
        <begin position="4"/>
        <end position="255"/>
    </location>
</feature>
<evidence type="ECO:0000313" key="10">
    <source>
        <dbReference type="EMBL" id="WNF28975.1"/>
    </source>
</evidence>
<dbReference type="InterPro" id="IPR011009">
    <property type="entry name" value="Kinase-like_dom_sf"/>
</dbReference>
<feature type="region of interest" description="Disordered" evidence="8">
    <location>
        <begin position="286"/>
        <end position="339"/>
    </location>
</feature>
<evidence type="ECO:0000256" key="5">
    <source>
        <dbReference type="ARBA" id="ARBA00022777"/>
    </source>
</evidence>
<dbReference type="PROSITE" id="PS00108">
    <property type="entry name" value="PROTEIN_KINASE_ST"/>
    <property type="match status" value="1"/>
</dbReference>
<organism evidence="10 11">
    <name type="scientific">Streptomyces durocortorensis</name>
    <dbReference type="NCBI Taxonomy" id="2811104"/>
    <lineage>
        <taxon>Bacteria</taxon>
        <taxon>Bacillati</taxon>
        <taxon>Actinomycetota</taxon>
        <taxon>Actinomycetes</taxon>
        <taxon>Kitasatosporales</taxon>
        <taxon>Streptomycetaceae</taxon>
        <taxon>Streptomyces</taxon>
    </lineage>
</organism>
<feature type="binding site" evidence="7">
    <location>
        <position position="32"/>
    </location>
    <ligand>
        <name>ATP</name>
        <dbReference type="ChEBI" id="CHEBI:30616"/>
    </ligand>
</feature>
<evidence type="ECO:0000256" key="2">
    <source>
        <dbReference type="ARBA" id="ARBA00022679"/>
    </source>
</evidence>
<dbReference type="PROSITE" id="PS00107">
    <property type="entry name" value="PROTEIN_KINASE_ATP"/>
    <property type="match status" value="1"/>
</dbReference>
<evidence type="ECO:0000256" key="3">
    <source>
        <dbReference type="ARBA" id="ARBA00022729"/>
    </source>
</evidence>
<dbReference type="PROSITE" id="PS50011">
    <property type="entry name" value="PROTEIN_KINASE_DOM"/>
    <property type="match status" value="1"/>
</dbReference>
<keyword evidence="3" id="KW-0732">Signal</keyword>
<dbReference type="InterPro" id="IPR008271">
    <property type="entry name" value="Ser/Thr_kinase_AS"/>
</dbReference>
<evidence type="ECO:0000256" key="4">
    <source>
        <dbReference type="ARBA" id="ARBA00022741"/>
    </source>
</evidence>
<dbReference type="EMBL" id="CP134500">
    <property type="protein sequence ID" value="WNF28975.1"/>
    <property type="molecule type" value="Genomic_DNA"/>
</dbReference>
<keyword evidence="11" id="KW-1185">Reference proteome</keyword>
<feature type="compositionally biased region" description="Basic and acidic residues" evidence="8">
    <location>
        <begin position="323"/>
        <end position="335"/>
    </location>
</feature>
<keyword evidence="2" id="KW-0808">Transferase</keyword>
<protein>
    <submittedName>
        <fullName evidence="10">ABC transporter substrate-binding protein</fullName>
    </submittedName>
</protein>
<dbReference type="Pfam" id="PF00069">
    <property type="entry name" value="Pkinase"/>
    <property type="match status" value="1"/>
</dbReference>
<dbReference type="CDD" id="cd14014">
    <property type="entry name" value="STKc_PknB_like"/>
    <property type="match status" value="1"/>
</dbReference>
<dbReference type="SMART" id="SM00220">
    <property type="entry name" value="S_TKc"/>
    <property type="match status" value="1"/>
</dbReference>
<keyword evidence="6 7" id="KW-0067">ATP-binding</keyword>
<evidence type="ECO:0000256" key="8">
    <source>
        <dbReference type="SAM" id="MobiDB-lite"/>
    </source>
</evidence>
<proteinExistence type="inferred from homology"/>
<name>A0ABY9W263_9ACTN</name>
<dbReference type="PANTHER" id="PTHR43289">
    <property type="entry name" value="MITOGEN-ACTIVATED PROTEIN KINASE KINASE KINASE 20-RELATED"/>
    <property type="match status" value="1"/>
</dbReference>
<dbReference type="Pfam" id="PF13458">
    <property type="entry name" value="Peripla_BP_6"/>
    <property type="match status" value="1"/>
</dbReference>
<evidence type="ECO:0000313" key="11">
    <source>
        <dbReference type="Proteomes" id="UP001303236"/>
    </source>
</evidence>
<dbReference type="SUPFAM" id="SSF53822">
    <property type="entry name" value="Periplasmic binding protein-like I"/>
    <property type="match status" value="1"/>
</dbReference>
<sequence length="736" mass="76564">MGGYRLLGRLGAGGMGVVYLGRSVGGGLVALKLVQAEFAGDVGFRERFVREVGAARRVVSRWAVAVTDADVGAVRPWLVTPFVAGPSLQEAVVGCGVLPVGAVSALGGMVAEALVAVHGAGLVHRDVKPANILLALDGPRLIDFGIARALDDTALTSTDVVVGSPGFLSPEQARADADVIGPPSDVFSLGCVLAYAATGRRPFGSGPPAVLLYRTVHDAPDLDGVPQELRPLLEECLAKDPEQRPDAAGLRSRLLPGELSAPGPGWLPEPVLRLVTARAAAMLDLPGIPPTEISRPKKDDPTATGTPQPGDPPSGPAATPEHPAPEHSAPPERPDPATPTRRRFLTVASAGGAVLAAGGFALWRGLVDQRDTGRGPSRVPPRRTIAVHADLSGPDAATGKAQERGARLAVEQFNAGPDRPFTLALTVRDDAGDPARAVEVAEELTAARSVLAVVGPTTGTTCKAAVGTYSAAQLPLVSVSVGTTEVSSTEHTAYLRTRATDAEAALVLIAHLVGEVGARRTALVHDEAAGDDSWDVLQGIHRGMESGGHGLVRHTAETSTEDFGPLVGKLLDDGVDALVFGGRRARGARFARALRQRGFTGARLGTQALLDPGFPEQAGAAAEGWVLGSAVVDATGKPEARDFTAAHQERYGDPPALYAAEAFDTVHLIAQAVRALGEESVERRALARRLPRTSHRGVSKTFTFREGSAAPVQEDNAFLIRVEEGRFRYLGGLGDS</sequence>